<evidence type="ECO:0000256" key="1">
    <source>
        <dbReference type="SAM" id="MobiDB-lite"/>
    </source>
</evidence>
<gene>
    <name evidence="2" type="ORF">M6B38_220025</name>
</gene>
<accession>A0AAX6DYB2</accession>
<proteinExistence type="predicted"/>
<dbReference type="EMBL" id="JANAVB010041219">
    <property type="protein sequence ID" value="KAJ6796740.1"/>
    <property type="molecule type" value="Genomic_DNA"/>
</dbReference>
<dbReference type="AlphaFoldDB" id="A0AAX6DYB2"/>
<name>A0AAX6DYB2_IRIPA</name>
<keyword evidence="3" id="KW-1185">Reference proteome</keyword>
<feature type="compositionally biased region" description="Basic and acidic residues" evidence="1">
    <location>
        <begin position="134"/>
        <end position="149"/>
    </location>
</feature>
<organism evidence="2 3">
    <name type="scientific">Iris pallida</name>
    <name type="common">Sweet iris</name>
    <dbReference type="NCBI Taxonomy" id="29817"/>
    <lineage>
        <taxon>Eukaryota</taxon>
        <taxon>Viridiplantae</taxon>
        <taxon>Streptophyta</taxon>
        <taxon>Embryophyta</taxon>
        <taxon>Tracheophyta</taxon>
        <taxon>Spermatophyta</taxon>
        <taxon>Magnoliopsida</taxon>
        <taxon>Liliopsida</taxon>
        <taxon>Asparagales</taxon>
        <taxon>Iridaceae</taxon>
        <taxon>Iridoideae</taxon>
        <taxon>Irideae</taxon>
        <taxon>Iris</taxon>
    </lineage>
</organism>
<protein>
    <submittedName>
        <fullName evidence="2">Uncharacterized protein</fullName>
    </submittedName>
</protein>
<comment type="caution">
    <text evidence="2">The sequence shown here is derived from an EMBL/GenBank/DDBJ whole genome shotgun (WGS) entry which is preliminary data.</text>
</comment>
<reference evidence="2" key="1">
    <citation type="journal article" date="2023" name="GigaByte">
        <title>Genome assembly of the bearded iris, Iris pallida Lam.</title>
        <authorList>
            <person name="Bruccoleri R.E."/>
            <person name="Oakeley E.J."/>
            <person name="Faust A.M.E."/>
            <person name="Altorfer M."/>
            <person name="Dessus-Babus S."/>
            <person name="Burckhardt D."/>
            <person name="Oertli M."/>
            <person name="Naumann U."/>
            <person name="Petersen F."/>
            <person name="Wong J."/>
        </authorList>
    </citation>
    <scope>NUCLEOTIDE SEQUENCE</scope>
    <source>
        <strain evidence="2">GSM-AAB239-AS_SAM_17_03QT</strain>
    </source>
</reference>
<dbReference type="Proteomes" id="UP001140949">
    <property type="component" value="Unassembled WGS sequence"/>
</dbReference>
<feature type="region of interest" description="Disordered" evidence="1">
    <location>
        <begin position="116"/>
        <end position="170"/>
    </location>
</feature>
<evidence type="ECO:0000313" key="3">
    <source>
        <dbReference type="Proteomes" id="UP001140949"/>
    </source>
</evidence>
<evidence type="ECO:0000313" key="2">
    <source>
        <dbReference type="EMBL" id="KAJ6796740.1"/>
    </source>
</evidence>
<reference evidence="2" key="2">
    <citation type="submission" date="2023-04" db="EMBL/GenBank/DDBJ databases">
        <authorList>
            <person name="Bruccoleri R.E."/>
            <person name="Oakeley E.J."/>
            <person name="Faust A.-M."/>
            <person name="Dessus-Babus S."/>
            <person name="Altorfer M."/>
            <person name="Burckhardt D."/>
            <person name="Oertli M."/>
            <person name="Naumann U."/>
            <person name="Petersen F."/>
            <person name="Wong J."/>
        </authorList>
    </citation>
    <scope>NUCLEOTIDE SEQUENCE</scope>
    <source>
        <strain evidence="2">GSM-AAB239-AS_SAM_17_03QT</strain>
        <tissue evidence="2">Leaf</tissue>
    </source>
</reference>
<sequence length="170" mass="18337">MSRKGCTKENFYKGKILSLQPAATMRLQISAAATMRLQIGAASPCATSEAQQILCASIQAYPAISSAAQLCASSPAMCIPSAKFFQPGSPGRAEPSYVPLFQPGSPDKCFHKAFNPLAGTKEERSTAKLWPGEASKEPPKPKEDRDRNHGTRKLSTQPEWATPTLKEEKA</sequence>